<dbReference type="Proteomes" id="UP000307706">
    <property type="component" value="Unassembled WGS sequence"/>
</dbReference>
<gene>
    <name evidence="3" type="ORF">CWB96_00415</name>
    <name evidence="2" type="ORF">CWB97_02410</name>
</gene>
<feature type="domain" description="DUF4815" evidence="1">
    <location>
        <begin position="176"/>
        <end position="771"/>
    </location>
</feature>
<reference evidence="3" key="3">
    <citation type="submission" date="2019-09" db="EMBL/GenBank/DDBJ databases">
        <title>Co-occurence of chitin degradation, pigmentation and bioactivity in marine Pseudoalteromonas.</title>
        <authorList>
            <person name="Sonnenschein E.C."/>
            <person name="Bech P.K."/>
        </authorList>
    </citation>
    <scope>NUCLEOTIDE SEQUENCE</scope>
    <source>
        <strain evidence="3">S2231</strain>
        <strain evidence="2 4">S2233</strain>
    </source>
</reference>
<evidence type="ECO:0000313" key="2">
    <source>
        <dbReference type="EMBL" id="TMP46330.1"/>
    </source>
</evidence>
<keyword evidence="4" id="KW-1185">Reference proteome</keyword>
<dbReference type="Proteomes" id="UP000305730">
    <property type="component" value="Unassembled WGS sequence"/>
</dbReference>
<evidence type="ECO:0000313" key="5">
    <source>
        <dbReference type="Proteomes" id="UP000307706"/>
    </source>
</evidence>
<dbReference type="OrthoDB" id="2463879at2"/>
<accession>A0A5S3XW87</accession>
<comment type="caution">
    <text evidence="3">The sequence shown here is derived from an EMBL/GenBank/DDBJ whole genome shotgun (WGS) entry which is preliminary data.</text>
</comment>
<evidence type="ECO:0000313" key="3">
    <source>
        <dbReference type="EMBL" id="TMP63106.1"/>
    </source>
</evidence>
<dbReference type="EMBL" id="PNCL01000001">
    <property type="protein sequence ID" value="TMP63106.1"/>
    <property type="molecule type" value="Genomic_DNA"/>
</dbReference>
<protein>
    <recommendedName>
        <fullName evidence="1">DUF4815 domain-containing protein</fullName>
    </recommendedName>
</protein>
<proteinExistence type="predicted"/>
<reference evidence="5" key="2">
    <citation type="submission" date="2019-06" db="EMBL/GenBank/DDBJ databases">
        <title>Co-occurence of chitin degradation, pigmentation and bioactivity in marine Pseudoalteromonas.</title>
        <authorList>
            <person name="Sonnenschein E.C."/>
            <person name="Bech P.K."/>
        </authorList>
    </citation>
    <scope>NUCLEOTIDE SEQUENCE [LARGE SCALE GENOMIC DNA]</scope>
    <source>
        <strain evidence="5">S2231</strain>
    </source>
</reference>
<dbReference type="InterPro" id="IPR032096">
    <property type="entry name" value="DUF4815"/>
</dbReference>
<dbReference type="RefSeq" id="WP_138594743.1">
    <property type="nucleotide sequence ID" value="NZ_PNCK01000009.1"/>
</dbReference>
<name>A0A5S3XW87_9GAMM</name>
<evidence type="ECO:0000313" key="4">
    <source>
        <dbReference type="Proteomes" id="UP000305730"/>
    </source>
</evidence>
<organism evidence="3 5">
    <name type="scientific">Pseudoalteromonas citrea</name>
    <dbReference type="NCBI Taxonomy" id="43655"/>
    <lineage>
        <taxon>Bacteria</taxon>
        <taxon>Pseudomonadati</taxon>
        <taxon>Pseudomonadota</taxon>
        <taxon>Gammaproteobacteria</taxon>
        <taxon>Alteromonadales</taxon>
        <taxon>Pseudoalteromonadaceae</taxon>
        <taxon>Pseudoalteromonas</taxon>
    </lineage>
</organism>
<reference evidence="4 5" key="1">
    <citation type="submission" date="2017-12" db="EMBL/GenBank/DDBJ databases">
        <authorList>
            <person name="Paulsen S."/>
            <person name="Gram L.K."/>
        </authorList>
    </citation>
    <scope>NUCLEOTIDE SEQUENCE [LARGE SCALE GENOMIC DNA]</scope>
    <source>
        <strain evidence="3 5">S2231</strain>
        <strain evidence="2 4">S2233</strain>
    </source>
</reference>
<dbReference type="AlphaFoldDB" id="A0A5S3XW87"/>
<sequence length="1275" mass="139590">MAVIGVITNDGLSKTISAANKEGWNISPTKFAISATKGELNSSRDTESTNPTWFESTITSRRVISDNSIEFICNIPPNATTEDQNIGEIYLFGEYKAEDTSLSEPGTPFLLAVGQPSQALTYYFDGSISLRLVVTLTNINISELFHFEYTDTVEIDEHNMDAEAHPKLVKAISQWVKGLGNALLRNGQLLSGGSLFVSKPAVDTGVVQLRADAAAIYINGAVLYVPETQNSISASATETFKVGVWVDNSGAENVGGSDLTSPDAAVEWGVDYENDAAKEFYPIYTVSNGALLEAEVLLSDEAQELVAKIVRYDADAHGNYAVHGLNVQLQDYTWDDNKDVTTYNISGGRAHIDGREIDLLHDLRRGFPNAVATYKTTAEPVSYVARDASQIDVNGQLIDIEAGSMRVELDYGPVESVQEVIATVSSTADLERATVGGGALDINETKIGVTSVTRILRVYTSSMELVQGVDWSYKNGGTDENPTSNQDKSTITWLTDKLPTGSSFSVDFHHNVQIENDIVLTSDRKGFEVPGTFIPSESVNGKETSVVPGTELLVDYRWRMPRIDRLFLNSDGMLTLKQGVASPFAPPTAPALPDYALSLAEIYHTWWKDPALNLDGIQAVKMSDMNKMQNNIIDLYDLVALERLKSDTSRRAPSATHGLFVDPMLDDDMRDINLEDMFINDNPEITAKCQINPAREELVLPIDMQPNSLNPGKATKPWTLEYEHSVLIDKGRPVEQIEKTGSMKVNPYAAFKPIPAKMTLIPAVDIWTESKMDLKSGGSINSTVVNHGVFGFRFNGNVSSQKVGSTSRAAEFLRGLDVEFTLEGMYPNEEISSLKFDDVVLPVLQVDNDTPKIADANGVLKGKFTIAPNTYSAGRKLVKIVGSFGTEADASFTGKGTITTEEWQTKFSGGFQRWDPLAQTFTLTEDHYISGVDIKMTHIGTEQIVVQLRTTTVGIPDKTIAEVRVNPADLVLYDTATHRVADARQNDGRPESYSNPGKFGWSRITFDPTFIEAGREYAFVVLTDDPDHEMAIAELGGINEESKVISEQAYQIGVMLSSSNATTWTPHQSSDLTFRLLRAEFINTEREIPLGEHTVENLSDIMVMGGAIRPSTDSDISIAFTDSDGVSFDVNENTPVRLDSPISGKLAVKAKLRGNGNMTPLMWPELLLMAGSQASKAVYCTRSFTAGEEASSLSVTFEALLKGDAAVQVYYADQSSGTRQWIEMHNPKSTQLDADLHEYTYKVTGFQDTTTRILLVLSGSALHRPAVSNMRAMAY</sequence>
<dbReference type="Pfam" id="PF16075">
    <property type="entry name" value="DUF4815"/>
    <property type="match status" value="1"/>
</dbReference>
<dbReference type="EMBL" id="PNCK01000009">
    <property type="protein sequence ID" value="TMP46330.1"/>
    <property type="molecule type" value="Genomic_DNA"/>
</dbReference>
<evidence type="ECO:0000259" key="1">
    <source>
        <dbReference type="Pfam" id="PF16075"/>
    </source>
</evidence>